<evidence type="ECO:0000313" key="9">
    <source>
        <dbReference type="EMBL" id="KGK99389.1"/>
    </source>
</evidence>
<evidence type="ECO:0000256" key="4">
    <source>
        <dbReference type="ARBA" id="ARBA00022723"/>
    </source>
</evidence>
<dbReference type="GO" id="GO:0030091">
    <property type="term" value="P:protein repair"/>
    <property type="evidence" value="ECO:0007669"/>
    <property type="project" value="InterPro"/>
</dbReference>
<dbReference type="Proteomes" id="UP000029859">
    <property type="component" value="Unassembled WGS sequence"/>
</dbReference>
<dbReference type="EMBL" id="JRHO01000009">
    <property type="protein sequence ID" value="KGK99389.1"/>
    <property type="molecule type" value="Genomic_DNA"/>
</dbReference>
<organism evidence="9 10">
    <name type="scientific">Methanococcoides methylutens</name>
    <dbReference type="NCBI Taxonomy" id="2226"/>
    <lineage>
        <taxon>Archaea</taxon>
        <taxon>Methanobacteriati</taxon>
        <taxon>Methanobacteriota</taxon>
        <taxon>Stenosarchaea group</taxon>
        <taxon>Methanomicrobia</taxon>
        <taxon>Methanosarcinales</taxon>
        <taxon>Methanosarcinaceae</taxon>
        <taxon>Methanococcoides</taxon>
    </lineage>
</organism>
<dbReference type="PANTHER" id="PTHR10173:SF52">
    <property type="entry name" value="METHIONINE-R-SULFOXIDE REDUCTASE B1"/>
    <property type="match status" value="1"/>
</dbReference>
<dbReference type="OrthoDB" id="5961at2157"/>
<dbReference type="PROSITE" id="PS51790">
    <property type="entry name" value="MSRB"/>
    <property type="match status" value="1"/>
</dbReference>
<keyword evidence="10" id="KW-1185">Reference proteome</keyword>
<proteinExistence type="inferred from homology"/>
<accession>A0A099T3B6</accession>
<feature type="domain" description="MsrB" evidence="8">
    <location>
        <begin position="9"/>
        <end position="131"/>
    </location>
</feature>
<dbReference type="EC" id="1.8.4.12" evidence="3"/>
<dbReference type="GO" id="GO:0006979">
    <property type="term" value="P:response to oxidative stress"/>
    <property type="evidence" value="ECO:0007669"/>
    <property type="project" value="InterPro"/>
</dbReference>
<dbReference type="Pfam" id="PF01641">
    <property type="entry name" value="SelR"/>
    <property type="match status" value="1"/>
</dbReference>
<dbReference type="FunFam" id="2.170.150.20:FF:000001">
    <property type="entry name" value="Peptide methionine sulfoxide reductase MsrB"/>
    <property type="match status" value="1"/>
</dbReference>
<gene>
    <name evidence="9" type="ORF">LI82_05175</name>
</gene>
<comment type="caution">
    <text evidence="9">The sequence shown here is derived from an EMBL/GenBank/DDBJ whole genome shotgun (WGS) entry which is preliminary data.</text>
</comment>
<dbReference type="AlphaFoldDB" id="A0A099T3B6"/>
<dbReference type="Gene3D" id="2.170.150.20">
    <property type="entry name" value="Peptide methionine sulfoxide reductase"/>
    <property type="match status" value="1"/>
</dbReference>
<evidence type="ECO:0000256" key="6">
    <source>
        <dbReference type="ARBA" id="ARBA00023002"/>
    </source>
</evidence>
<comment type="cofactor">
    <cofactor evidence="1">
        <name>Zn(2+)</name>
        <dbReference type="ChEBI" id="CHEBI:29105"/>
    </cofactor>
</comment>
<protein>
    <recommendedName>
        <fullName evidence="3">peptide-methionine (R)-S-oxide reductase</fullName>
        <ecNumber evidence="3">1.8.4.12</ecNumber>
    </recommendedName>
</protein>
<evidence type="ECO:0000256" key="5">
    <source>
        <dbReference type="ARBA" id="ARBA00022833"/>
    </source>
</evidence>
<dbReference type="InterPro" id="IPR002579">
    <property type="entry name" value="Met_Sox_Rdtase_MsrB_dom"/>
</dbReference>
<dbReference type="NCBIfam" id="TIGR00357">
    <property type="entry name" value="peptide-methionine (R)-S-oxide reductase MsrB"/>
    <property type="match status" value="1"/>
</dbReference>
<keyword evidence="5" id="KW-0862">Zinc</keyword>
<dbReference type="RefSeq" id="WP_048193786.1">
    <property type="nucleotide sequence ID" value="NZ_CAAGSM010000006.1"/>
</dbReference>
<evidence type="ECO:0000256" key="7">
    <source>
        <dbReference type="ARBA" id="ARBA00048488"/>
    </source>
</evidence>
<evidence type="ECO:0000313" key="10">
    <source>
        <dbReference type="Proteomes" id="UP000029859"/>
    </source>
</evidence>
<dbReference type="InterPro" id="IPR011057">
    <property type="entry name" value="Mss4-like_sf"/>
</dbReference>
<evidence type="ECO:0000256" key="3">
    <source>
        <dbReference type="ARBA" id="ARBA00012499"/>
    </source>
</evidence>
<comment type="catalytic activity">
    <reaction evidence="7">
        <text>L-methionyl-[protein] + [thioredoxin]-disulfide + H2O = L-methionyl-(R)-S-oxide-[protein] + [thioredoxin]-dithiol</text>
        <dbReference type="Rhea" id="RHEA:24164"/>
        <dbReference type="Rhea" id="RHEA-COMP:10698"/>
        <dbReference type="Rhea" id="RHEA-COMP:10700"/>
        <dbReference type="Rhea" id="RHEA-COMP:12313"/>
        <dbReference type="Rhea" id="RHEA-COMP:12314"/>
        <dbReference type="ChEBI" id="CHEBI:15377"/>
        <dbReference type="ChEBI" id="CHEBI:16044"/>
        <dbReference type="ChEBI" id="CHEBI:29950"/>
        <dbReference type="ChEBI" id="CHEBI:45764"/>
        <dbReference type="ChEBI" id="CHEBI:50058"/>
        <dbReference type="EC" id="1.8.4.12"/>
    </reaction>
</comment>
<comment type="similarity">
    <text evidence="2">Belongs to the MsrB Met sulfoxide reductase family.</text>
</comment>
<sequence>MIEKIKRSEEEWKKLLTPEQYAILREKRTEMPFTGKLLSNKKKGTYNCGACGQVIFASDKKFDSQSGWPSFYDVISSDRVELVTDDSHFMHRIEVICSNCGSHLGHVFDDGPEPTGKRYCINSAALQFGEDE</sequence>
<evidence type="ECO:0000256" key="1">
    <source>
        <dbReference type="ARBA" id="ARBA00001947"/>
    </source>
</evidence>
<dbReference type="SUPFAM" id="SSF51316">
    <property type="entry name" value="Mss4-like"/>
    <property type="match status" value="1"/>
</dbReference>
<dbReference type="GO" id="GO:0033743">
    <property type="term" value="F:peptide-methionine (R)-S-oxide reductase activity"/>
    <property type="evidence" value="ECO:0007669"/>
    <property type="project" value="UniProtKB-EC"/>
</dbReference>
<evidence type="ECO:0000259" key="8">
    <source>
        <dbReference type="PROSITE" id="PS51790"/>
    </source>
</evidence>
<dbReference type="PANTHER" id="PTHR10173">
    <property type="entry name" value="METHIONINE SULFOXIDE REDUCTASE"/>
    <property type="match status" value="1"/>
</dbReference>
<keyword evidence="6" id="KW-0560">Oxidoreductase</keyword>
<dbReference type="GO" id="GO:0046872">
    <property type="term" value="F:metal ion binding"/>
    <property type="evidence" value="ECO:0007669"/>
    <property type="project" value="UniProtKB-KW"/>
</dbReference>
<reference evidence="9 10" key="1">
    <citation type="submission" date="2014-09" db="EMBL/GenBank/DDBJ databases">
        <title>Draft genome sequence of an obligately methylotrophic methanogen, Methanococcoides methylutens, isolated from marine sediment.</title>
        <authorList>
            <person name="Guan Y."/>
            <person name="Ngugi D.K."/>
            <person name="Blom J."/>
            <person name="Ali S."/>
            <person name="Ferry J.G."/>
            <person name="Stingl U."/>
        </authorList>
    </citation>
    <scope>NUCLEOTIDE SEQUENCE [LARGE SCALE GENOMIC DNA]</scope>
    <source>
        <strain evidence="9 10">DSM 2657</strain>
    </source>
</reference>
<name>A0A099T3B6_METMT</name>
<evidence type="ECO:0000256" key="2">
    <source>
        <dbReference type="ARBA" id="ARBA00007174"/>
    </source>
</evidence>
<keyword evidence="4" id="KW-0479">Metal-binding</keyword>
<dbReference type="InterPro" id="IPR028427">
    <property type="entry name" value="Met_Sox_Rdtase_MsrB"/>
</dbReference>
<dbReference type="GO" id="GO:0005737">
    <property type="term" value="C:cytoplasm"/>
    <property type="evidence" value="ECO:0007669"/>
    <property type="project" value="TreeGrafter"/>
</dbReference>